<evidence type="ECO:0000256" key="3">
    <source>
        <dbReference type="SAM" id="Phobius"/>
    </source>
</evidence>
<dbReference type="GO" id="GO:0033058">
    <property type="term" value="P:directional locomotion"/>
    <property type="evidence" value="ECO:0007669"/>
    <property type="project" value="Ensembl"/>
</dbReference>
<feature type="transmembrane region" description="Helical" evidence="3">
    <location>
        <begin position="48"/>
        <end position="68"/>
    </location>
</feature>
<reference evidence="4" key="2">
    <citation type="submission" date="2025-09" db="UniProtKB">
        <authorList>
            <consortium name="Ensembl"/>
        </authorList>
    </citation>
    <scope>IDENTIFICATION</scope>
</reference>
<proteinExistence type="inferred from homology"/>
<dbReference type="GO" id="GO:2000393">
    <property type="term" value="P:negative regulation of lamellipodium morphogenesis"/>
    <property type="evidence" value="ECO:0007669"/>
    <property type="project" value="Ensembl"/>
</dbReference>
<dbReference type="GO" id="GO:0030336">
    <property type="term" value="P:negative regulation of cell migration"/>
    <property type="evidence" value="ECO:0007669"/>
    <property type="project" value="Ensembl"/>
</dbReference>
<dbReference type="Proteomes" id="UP000694380">
    <property type="component" value="Unplaced"/>
</dbReference>
<organism evidence="4 5">
    <name type="scientific">Chrysemys picta bellii</name>
    <name type="common">Western painted turtle</name>
    <name type="synonym">Emys bellii</name>
    <dbReference type="NCBI Taxonomy" id="8478"/>
    <lineage>
        <taxon>Eukaryota</taxon>
        <taxon>Metazoa</taxon>
        <taxon>Chordata</taxon>
        <taxon>Craniata</taxon>
        <taxon>Vertebrata</taxon>
        <taxon>Euteleostomi</taxon>
        <taxon>Archelosauria</taxon>
        <taxon>Testudinata</taxon>
        <taxon>Testudines</taxon>
        <taxon>Cryptodira</taxon>
        <taxon>Durocryptodira</taxon>
        <taxon>Testudinoidea</taxon>
        <taxon>Emydidae</taxon>
        <taxon>Chrysemys</taxon>
    </lineage>
</organism>
<keyword evidence="5" id="KW-1185">Reference proteome</keyword>
<accession>A0A8C3IME9</accession>
<dbReference type="GO" id="GO:0051126">
    <property type="term" value="P:negative regulation of actin nucleation"/>
    <property type="evidence" value="ECO:0007669"/>
    <property type="project" value="Ensembl"/>
</dbReference>
<name>A0A8C3IME9_CHRPI</name>
<dbReference type="AlphaFoldDB" id="A0A8C3IME9"/>
<dbReference type="GeneTree" id="ENSGT00530000064251"/>
<keyword evidence="3" id="KW-0812">Transmembrane</keyword>
<evidence type="ECO:0000256" key="1">
    <source>
        <dbReference type="ARBA" id="ARBA00008453"/>
    </source>
</evidence>
<protein>
    <recommendedName>
        <fullName evidence="2">Arpin</fullName>
    </recommendedName>
</protein>
<gene>
    <name evidence="4" type="primary">ARPIN</name>
</gene>
<keyword evidence="3" id="KW-1133">Transmembrane helix</keyword>
<sequence length="270" mass="28964">AGHLACQFLQLTCSLEYGCVVVALLVYVLLLLYALVLSPVHPLAAGGIGNAVTLAVISLGLAGSLPGVGCRPLEQGDRELVTCCLAVSISCSSLLQERYYVLYIRPSQAHRRKFDAKGNEREPNFSDTRKVNTGFLMSSFKVEAKGDTDRLSPEELKGLVTKPELLSVTERHTPSQAVAFWLLETELEKMELELGAEIRLKTRGDSPFICEWPPPPGWALHAPAPQRGTGSLLLALGHHPPAASCLFVTGVNGDGGAAALCWDCSPLGVF</sequence>
<reference evidence="4" key="1">
    <citation type="submission" date="2025-08" db="UniProtKB">
        <authorList>
            <consortium name="Ensembl"/>
        </authorList>
    </citation>
    <scope>IDENTIFICATION</scope>
</reference>
<evidence type="ECO:0000313" key="4">
    <source>
        <dbReference type="Ensembl" id="ENSCPBP00000035853.1"/>
    </source>
</evidence>
<keyword evidence="3" id="KW-0472">Membrane</keyword>
<dbReference type="PANTHER" id="PTHR31199">
    <property type="entry name" value="ARPIN"/>
    <property type="match status" value="1"/>
</dbReference>
<comment type="similarity">
    <text evidence="1">Belongs to the Arpin family.</text>
</comment>
<dbReference type="PANTHER" id="PTHR31199:SF1">
    <property type="entry name" value="ARPIN"/>
    <property type="match status" value="1"/>
</dbReference>
<feature type="transmembrane region" description="Helical" evidence="3">
    <location>
        <begin position="17"/>
        <end position="36"/>
    </location>
</feature>
<dbReference type="InterPro" id="IPR018889">
    <property type="entry name" value="Arpin"/>
</dbReference>
<dbReference type="Ensembl" id="ENSCPBT00000042048.1">
    <property type="protein sequence ID" value="ENSCPBP00000035853.1"/>
    <property type="gene ID" value="ENSCPBG00000024924.1"/>
</dbReference>
<dbReference type="Pfam" id="PF10574">
    <property type="entry name" value="UPF0552"/>
    <property type="match status" value="1"/>
</dbReference>
<dbReference type="GO" id="GO:0030027">
    <property type="term" value="C:lamellipodium"/>
    <property type="evidence" value="ECO:0007669"/>
    <property type="project" value="Ensembl"/>
</dbReference>
<evidence type="ECO:0000313" key="5">
    <source>
        <dbReference type="Proteomes" id="UP000694380"/>
    </source>
</evidence>
<evidence type="ECO:0000256" key="2">
    <source>
        <dbReference type="ARBA" id="ARBA00019314"/>
    </source>
</evidence>